<sequence length="177" mass="19184">MPPQGQNLPADDVVVFCDYSHSRNNFVGVKAAPGVAYDTRTGITTAMSSSFSGCRDQNNIDTTAAWTLDNTKAGKIATIQICRWFLQFYTEGQKYRFLPDIGVKGFFAKSLSELSAKIGKRVEMDAALLFDHTMLHEMTHAIGTNPTNDVGGPTKAYGWANCLALSPWGPNAITLGG</sequence>
<organism evidence="1 2">
    <name type="scientific">Alectoria fallacina</name>
    <dbReference type="NCBI Taxonomy" id="1903189"/>
    <lineage>
        <taxon>Eukaryota</taxon>
        <taxon>Fungi</taxon>
        <taxon>Dikarya</taxon>
        <taxon>Ascomycota</taxon>
        <taxon>Pezizomycotina</taxon>
        <taxon>Lecanoromycetes</taxon>
        <taxon>OSLEUM clade</taxon>
        <taxon>Lecanoromycetidae</taxon>
        <taxon>Lecanorales</taxon>
        <taxon>Lecanorineae</taxon>
        <taxon>Parmeliaceae</taxon>
        <taxon>Alectoria</taxon>
    </lineage>
</organism>
<protein>
    <recommendedName>
        <fullName evidence="3">Lysine-specific metallo-endopeptidase domain-containing protein</fullName>
    </recommendedName>
</protein>
<reference evidence="1" key="1">
    <citation type="submission" date="2021-03" db="EMBL/GenBank/DDBJ databases">
        <authorList>
            <person name="Tagirdzhanova G."/>
        </authorList>
    </citation>
    <scope>NUCLEOTIDE SEQUENCE</scope>
</reference>
<keyword evidence="2" id="KW-1185">Reference proteome</keyword>
<evidence type="ECO:0000313" key="2">
    <source>
        <dbReference type="Proteomes" id="UP000664203"/>
    </source>
</evidence>
<accession>A0A8H3FPQ7</accession>
<dbReference type="Gene3D" id="3.40.390.10">
    <property type="entry name" value="Collagenase (Catalytic Domain)"/>
    <property type="match status" value="1"/>
</dbReference>
<comment type="caution">
    <text evidence="1">The sequence shown here is derived from an EMBL/GenBank/DDBJ whole genome shotgun (WGS) entry which is preliminary data.</text>
</comment>
<dbReference type="Proteomes" id="UP000664203">
    <property type="component" value="Unassembled WGS sequence"/>
</dbReference>
<gene>
    <name evidence="1" type="ORF">ALECFALPRED_004484</name>
</gene>
<dbReference type="OrthoDB" id="4526765at2759"/>
<name>A0A8H3FPQ7_9LECA</name>
<dbReference type="AlphaFoldDB" id="A0A8H3FPQ7"/>
<dbReference type="InterPro" id="IPR024079">
    <property type="entry name" value="MetalloPept_cat_dom_sf"/>
</dbReference>
<evidence type="ECO:0000313" key="1">
    <source>
        <dbReference type="EMBL" id="CAF9929936.1"/>
    </source>
</evidence>
<dbReference type="GO" id="GO:0008237">
    <property type="term" value="F:metallopeptidase activity"/>
    <property type="evidence" value="ECO:0007669"/>
    <property type="project" value="InterPro"/>
</dbReference>
<dbReference type="EMBL" id="CAJPDR010000275">
    <property type="protein sequence ID" value="CAF9929936.1"/>
    <property type="molecule type" value="Genomic_DNA"/>
</dbReference>
<proteinExistence type="predicted"/>
<evidence type="ECO:0008006" key="3">
    <source>
        <dbReference type="Google" id="ProtNLM"/>
    </source>
</evidence>